<reference evidence="2 3" key="1">
    <citation type="submission" date="2018-03" db="EMBL/GenBank/DDBJ databases">
        <authorList>
            <person name="Guldener U."/>
        </authorList>
    </citation>
    <scope>NUCLEOTIDE SEQUENCE [LARGE SCALE GENOMIC DNA]</scope>
    <source>
        <strain evidence="2 3">DAOM196992</strain>
    </source>
</reference>
<organism evidence="2 3">
    <name type="scientific">Pseudozyma flocculosa</name>
    <dbReference type="NCBI Taxonomy" id="84751"/>
    <lineage>
        <taxon>Eukaryota</taxon>
        <taxon>Fungi</taxon>
        <taxon>Dikarya</taxon>
        <taxon>Basidiomycota</taxon>
        <taxon>Ustilaginomycotina</taxon>
        <taxon>Ustilaginomycetes</taxon>
        <taxon>Ustilaginales</taxon>
        <taxon>Ustilaginaceae</taxon>
        <taxon>Pseudozyma</taxon>
    </lineage>
</organism>
<accession>A0A5C3F9P6</accession>
<evidence type="ECO:0000256" key="1">
    <source>
        <dbReference type="SAM" id="SignalP"/>
    </source>
</evidence>
<evidence type="ECO:0000313" key="3">
    <source>
        <dbReference type="Proteomes" id="UP000323386"/>
    </source>
</evidence>
<keyword evidence="3" id="KW-1185">Reference proteome</keyword>
<dbReference type="Proteomes" id="UP000323386">
    <property type="component" value="Unassembled WGS sequence"/>
</dbReference>
<protein>
    <recommendedName>
        <fullName evidence="4">Secreted protein</fullName>
    </recommendedName>
</protein>
<dbReference type="AlphaFoldDB" id="A0A5C3F9P6"/>
<evidence type="ECO:0000313" key="2">
    <source>
        <dbReference type="EMBL" id="SPO41173.1"/>
    </source>
</evidence>
<name>A0A5C3F9P6_9BASI</name>
<feature type="signal peptide" evidence="1">
    <location>
        <begin position="1"/>
        <end position="18"/>
    </location>
</feature>
<sequence length="104" mass="11375">MGLLRGFYATVWLPLRAAILSLRCCRPMRHAPTLVVFAGHRRRPAWPYPVEHLPIIVSPLPLRRGVITNSIIVLASQPTGHRGCETGIGPHLDDIAWVAGPVGS</sequence>
<evidence type="ECO:0008006" key="4">
    <source>
        <dbReference type="Google" id="ProtNLM"/>
    </source>
</evidence>
<dbReference type="EMBL" id="OOIP01000025">
    <property type="protein sequence ID" value="SPO41173.1"/>
    <property type="molecule type" value="Genomic_DNA"/>
</dbReference>
<keyword evidence="1" id="KW-0732">Signal</keyword>
<proteinExistence type="predicted"/>
<feature type="chain" id="PRO_5022692113" description="Secreted protein" evidence="1">
    <location>
        <begin position="19"/>
        <end position="104"/>
    </location>
</feature>
<gene>
    <name evidence="2" type="ORF">PSFLO_06655</name>
</gene>